<sequence length="250" mass="28460">MIVVDTEIPGGMSHKRMIVCLGGIDLCDCRYNTQDHSLFRTLDTVHKQNFYQPSFPGSSIAKGGPREPWHDIHCRLEGPVVWDALYNFEQRWRKQIGNKFIYSMNEVDKFIIRPMEVTTSRDRETCNVQIFRSIDGSAVTDFPVNPEEAFEVGFVTGKNVVIDQIAMVESLQMISSSRTSELCIFIPKVISLKIVSKIQAEERFTVYIVLPMWPKVDDAYIIIGSANINQRSMGGARDSEIAMGHVQHFH</sequence>
<dbReference type="PANTHER" id="PTHR18896:SF169">
    <property type="entry name" value="PHOSPHOLIPASE D"/>
    <property type="match status" value="1"/>
</dbReference>
<keyword evidence="2" id="KW-0443">Lipid metabolism</keyword>
<gene>
    <name evidence="3" type="ORF">KY290_028849</name>
</gene>
<dbReference type="PANTHER" id="PTHR18896">
    <property type="entry name" value="PHOSPHOLIPASE D"/>
    <property type="match status" value="1"/>
</dbReference>
<reference evidence="3 4" key="1">
    <citation type="journal article" date="2021" name="bioRxiv">
        <title>Chromosome-scale and haplotype-resolved genome assembly of a tetraploid potato cultivar.</title>
        <authorList>
            <person name="Sun H."/>
            <person name="Jiao W.-B."/>
            <person name="Krause K."/>
            <person name="Campoy J.A."/>
            <person name="Goel M."/>
            <person name="Folz-Donahue K."/>
            <person name="Kukat C."/>
            <person name="Huettel B."/>
            <person name="Schneeberger K."/>
        </authorList>
    </citation>
    <scope>NUCLEOTIDE SEQUENCE [LARGE SCALE GENOMIC DNA]</scope>
    <source>
        <strain evidence="3">SolTubOtavaFocal</strain>
        <tissue evidence="3">Leaves</tissue>
    </source>
</reference>
<keyword evidence="4" id="KW-1185">Reference proteome</keyword>
<dbReference type="InterPro" id="IPR015679">
    <property type="entry name" value="PLipase_D_fam"/>
</dbReference>
<organism evidence="3 4">
    <name type="scientific">Solanum tuberosum</name>
    <name type="common">Potato</name>
    <dbReference type="NCBI Taxonomy" id="4113"/>
    <lineage>
        <taxon>Eukaryota</taxon>
        <taxon>Viridiplantae</taxon>
        <taxon>Streptophyta</taxon>
        <taxon>Embryophyta</taxon>
        <taxon>Tracheophyta</taxon>
        <taxon>Spermatophyta</taxon>
        <taxon>Magnoliopsida</taxon>
        <taxon>eudicotyledons</taxon>
        <taxon>Gunneridae</taxon>
        <taxon>Pentapetalae</taxon>
        <taxon>asterids</taxon>
        <taxon>lamiids</taxon>
        <taxon>Solanales</taxon>
        <taxon>Solanaceae</taxon>
        <taxon>Solanoideae</taxon>
        <taxon>Solaneae</taxon>
        <taxon>Solanum</taxon>
    </lineage>
</organism>
<proteinExistence type="predicted"/>
<name>A0ABQ7UL01_SOLTU</name>
<comment type="caution">
    <text evidence="3">The sequence shown here is derived from an EMBL/GenBank/DDBJ whole genome shotgun (WGS) entry which is preliminary data.</text>
</comment>
<dbReference type="Gene3D" id="3.30.870.10">
    <property type="entry name" value="Endonuclease Chain A"/>
    <property type="match status" value="1"/>
</dbReference>
<evidence type="ECO:0000313" key="4">
    <source>
        <dbReference type="Proteomes" id="UP000826656"/>
    </source>
</evidence>
<evidence type="ECO:0000313" key="3">
    <source>
        <dbReference type="EMBL" id="KAH0749617.1"/>
    </source>
</evidence>
<dbReference type="EMBL" id="JAIVGD010000019">
    <property type="protein sequence ID" value="KAH0749617.1"/>
    <property type="molecule type" value="Genomic_DNA"/>
</dbReference>
<evidence type="ECO:0008006" key="5">
    <source>
        <dbReference type="Google" id="ProtNLM"/>
    </source>
</evidence>
<protein>
    <recommendedName>
        <fullName evidence="5">Phospholipase D</fullName>
    </recommendedName>
</protein>
<accession>A0ABQ7UL01</accession>
<keyword evidence="1" id="KW-0677">Repeat</keyword>
<evidence type="ECO:0000256" key="1">
    <source>
        <dbReference type="ARBA" id="ARBA00022737"/>
    </source>
</evidence>
<dbReference type="Proteomes" id="UP000826656">
    <property type="component" value="Unassembled WGS sequence"/>
</dbReference>
<evidence type="ECO:0000256" key="2">
    <source>
        <dbReference type="ARBA" id="ARBA00023098"/>
    </source>
</evidence>
<dbReference type="SUPFAM" id="SSF56024">
    <property type="entry name" value="Phospholipase D/nuclease"/>
    <property type="match status" value="1"/>
</dbReference>